<dbReference type="EMBL" id="PQIB02000004">
    <property type="protein sequence ID" value="RLN21694.1"/>
    <property type="molecule type" value="Genomic_DNA"/>
</dbReference>
<keyword evidence="2" id="KW-1185">Reference proteome</keyword>
<dbReference type="Proteomes" id="UP000275267">
    <property type="component" value="Unassembled WGS sequence"/>
</dbReference>
<organism evidence="1 2">
    <name type="scientific">Panicum miliaceum</name>
    <name type="common">Proso millet</name>
    <name type="synonym">Broomcorn millet</name>
    <dbReference type="NCBI Taxonomy" id="4540"/>
    <lineage>
        <taxon>Eukaryota</taxon>
        <taxon>Viridiplantae</taxon>
        <taxon>Streptophyta</taxon>
        <taxon>Embryophyta</taxon>
        <taxon>Tracheophyta</taxon>
        <taxon>Spermatophyta</taxon>
        <taxon>Magnoliopsida</taxon>
        <taxon>Liliopsida</taxon>
        <taxon>Poales</taxon>
        <taxon>Poaceae</taxon>
        <taxon>PACMAD clade</taxon>
        <taxon>Panicoideae</taxon>
        <taxon>Panicodae</taxon>
        <taxon>Paniceae</taxon>
        <taxon>Panicinae</taxon>
        <taxon>Panicum</taxon>
        <taxon>Panicum sect. Panicum</taxon>
    </lineage>
</organism>
<name>A0A3L6SIU6_PANMI</name>
<reference evidence="2" key="1">
    <citation type="journal article" date="2019" name="Nat. Commun.">
        <title>The genome of broomcorn millet.</title>
        <authorList>
            <person name="Zou C."/>
            <person name="Miki D."/>
            <person name="Li D."/>
            <person name="Tang Q."/>
            <person name="Xiao L."/>
            <person name="Rajput S."/>
            <person name="Deng P."/>
            <person name="Jia W."/>
            <person name="Huang R."/>
            <person name="Zhang M."/>
            <person name="Sun Y."/>
            <person name="Hu J."/>
            <person name="Fu X."/>
            <person name="Schnable P.S."/>
            <person name="Li F."/>
            <person name="Zhang H."/>
            <person name="Feng B."/>
            <person name="Zhu X."/>
            <person name="Liu R."/>
            <person name="Schnable J.C."/>
            <person name="Zhu J.-K."/>
            <person name="Zhang H."/>
        </authorList>
    </citation>
    <scope>NUCLEOTIDE SEQUENCE [LARGE SCALE GENOMIC DNA]</scope>
</reference>
<evidence type="ECO:0000313" key="1">
    <source>
        <dbReference type="EMBL" id="RLN21694.1"/>
    </source>
</evidence>
<accession>A0A3L6SIU6</accession>
<comment type="caution">
    <text evidence="1">The sequence shown here is derived from an EMBL/GenBank/DDBJ whole genome shotgun (WGS) entry which is preliminary data.</text>
</comment>
<protein>
    <submittedName>
        <fullName evidence="1">E3 ubiquitin-protein ligase SINA-like 7</fullName>
    </submittedName>
</protein>
<gene>
    <name evidence="1" type="ORF">C2845_PM07G02650</name>
</gene>
<sequence length="59" mass="6133">MEADVASCAVPGGTAVEEGMALYVPPPMLRGPAKEMHLRVRIDVVDPAPASLRSAPFSA</sequence>
<evidence type="ECO:0000313" key="2">
    <source>
        <dbReference type="Proteomes" id="UP000275267"/>
    </source>
</evidence>
<proteinExistence type="predicted"/>
<dbReference type="AlphaFoldDB" id="A0A3L6SIU6"/>